<evidence type="ECO:0000256" key="5">
    <source>
        <dbReference type="SAM" id="Phobius"/>
    </source>
</evidence>
<reference evidence="7 8" key="1">
    <citation type="journal article" date="2016" name="Genome Announc.">
        <title>Genome Sequence of Madurella mycetomatis mm55, Isolated from a Human Mycetoma Case in Sudan.</title>
        <authorList>
            <person name="Smit S."/>
            <person name="Derks M.F."/>
            <person name="Bervoets S."/>
            <person name="Fahal A."/>
            <person name="van Leeuwen W."/>
            <person name="van Belkum A."/>
            <person name="van de Sande W.W."/>
        </authorList>
    </citation>
    <scope>NUCLEOTIDE SEQUENCE [LARGE SCALE GENOMIC DNA]</scope>
    <source>
        <strain evidence="8">mm55</strain>
    </source>
</reference>
<evidence type="ECO:0000256" key="3">
    <source>
        <dbReference type="ARBA" id="ARBA00022989"/>
    </source>
</evidence>
<keyword evidence="8" id="KW-1185">Reference proteome</keyword>
<dbReference type="PANTHER" id="PTHR37451:SF5">
    <property type="entry name" value="MARVEL DOMAIN-CONTAINING PROTEIN"/>
    <property type="match status" value="1"/>
</dbReference>
<dbReference type="Proteomes" id="UP000078237">
    <property type="component" value="Unassembled WGS sequence"/>
</dbReference>
<name>A0A175WC75_9PEZI</name>
<evidence type="ECO:0000256" key="1">
    <source>
        <dbReference type="ARBA" id="ARBA00004141"/>
    </source>
</evidence>
<organism evidence="7 8">
    <name type="scientific">Madurella mycetomatis</name>
    <dbReference type="NCBI Taxonomy" id="100816"/>
    <lineage>
        <taxon>Eukaryota</taxon>
        <taxon>Fungi</taxon>
        <taxon>Dikarya</taxon>
        <taxon>Ascomycota</taxon>
        <taxon>Pezizomycotina</taxon>
        <taxon>Sordariomycetes</taxon>
        <taxon>Sordariomycetidae</taxon>
        <taxon>Sordariales</taxon>
        <taxon>Sordariales incertae sedis</taxon>
        <taxon>Madurella</taxon>
    </lineage>
</organism>
<gene>
    <name evidence="7" type="ORF">MMYC01_201420</name>
</gene>
<dbReference type="AlphaFoldDB" id="A0A175WC75"/>
<accession>A0A175WC75</accession>
<evidence type="ECO:0000256" key="4">
    <source>
        <dbReference type="ARBA" id="ARBA00023136"/>
    </source>
</evidence>
<proteinExistence type="predicted"/>
<evidence type="ECO:0000313" key="8">
    <source>
        <dbReference type="Proteomes" id="UP000078237"/>
    </source>
</evidence>
<dbReference type="EMBL" id="LCTW02000040">
    <property type="protein sequence ID" value="KXX81225.1"/>
    <property type="molecule type" value="Genomic_DNA"/>
</dbReference>
<sequence>MGFSLILPIRVIQGAFALAVVGLSASVVHWYNVTTTVASPSQLNFLIFGGIWSILSLVSIEVVPRFFPRASNPYIALGFEITNVLFWFSGFVALAVFLSRLLFCRGAVCHAAQADVVFAALSFAIWTASTVLLGRDLFKAGFRRPSATGSAPEMKPAA</sequence>
<comment type="subcellular location">
    <subcellularLocation>
        <location evidence="1">Membrane</location>
        <topology evidence="1">Multi-pass membrane protein</topology>
    </subcellularLocation>
</comment>
<evidence type="ECO:0000256" key="2">
    <source>
        <dbReference type="ARBA" id="ARBA00022692"/>
    </source>
</evidence>
<evidence type="ECO:0000313" key="7">
    <source>
        <dbReference type="EMBL" id="KXX81225.1"/>
    </source>
</evidence>
<dbReference type="GO" id="GO:0016020">
    <property type="term" value="C:membrane"/>
    <property type="evidence" value="ECO:0007669"/>
    <property type="project" value="UniProtKB-SubCell"/>
</dbReference>
<dbReference type="Pfam" id="PF01284">
    <property type="entry name" value="MARVEL"/>
    <property type="match status" value="1"/>
</dbReference>
<dbReference type="OrthoDB" id="2117453at2759"/>
<keyword evidence="3 5" id="KW-1133">Transmembrane helix</keyword>
<dbReference type="VEuPathDB" id="FungiDB:MMYC01_201420"/>
<feature type="transmembrane region" description="Helical" evidence="5">
    <location>
        <begin position="12"/>
        <end position="31"/>
    </location>
</feature>
<evidence type="ECO:0000259" key="6">
    <source>
        <dbReference type="Pfam" id="PF01284"/>
    </source>
</evidence>
<feature type="domain" description="MARVEL" evidence="6">
    <location>
        <begin position="6"/>
        <end position="132"/>
    </location>
</feature>
<protein>
    <recommendedName>
        <fullName evidence="6">MARVEL domain-containing protein</fullName>
    </recommendedName>
</protein>
<feature type="transmembrane region" description="Helical" evidence="5">
    <location>
        <begin position="43"/>
        <end position="63"/>
    </location>
</feature>
<keyword evidence="2 5" id="KW-0812">Transmembrane</keyword>
<comment type="caution">
    <text evidence="7">The sequence shown here is derived from an EMBL/GenBank/DDBJ whole genome shotgun (WGS) entry which is preliminary data.</text>
</comment>
<dbReference type="STRING" id="100816.A0A175WC75"/>
<feature type="transmembrane region" description="Helical" evidence="5">
    <location>
        <begin position="115"/>
        <end position="134"/>
    </location>
</feature>
<dbReference type="InterPro" id="IPR008253">
    <property type="entry name" value="Marvel"/>
</dbReference>
<keyword evidence="4 5" id="KW-0472">Membrane</keyword>
<feature type="transmembrane region" description="Helical" evidence="5">
    <location>
        <begin position="84"/>
        <end position="103"/>
    </location>
</feature>
<dbReference type="PANTHER" id="PTHR37451">
    <property type="entry name" value="MARVEL DOMAIN"/>
    <property type="match status" value="1"/>
</dbReference>